<evidence type="ECO:0000256" key="1">
    <source>
        <dbReference type="SAM" id="MobiDB-lite"/>
    </source>
</evidence>
<evidence type="ECO:0000313" key="3">
    <source>
        <dbReference type="Proteomes" id="UP001286313"/>
    </source>
</evidence>
<feature type="compositionally biased region" description="Polar residues" evidence="1">
    <location>
        <begin position="1"/>
        <end position="16"/>
    </location>
</feature>
<comment type="caution">
    <text evidence="2">The sequence shown here is derived from an EMBL/GenBank/DDBJ whole genome shotgun (WGS) entry which is preliminary data.</text>
</comment>
<reference evidence="2" key="1">
    <citation type="submission" date="2023-10" db="EMBL/GenBank/DDBJ databases">
        <title>Genome assemblies of two species of porcelain crab, Petrolisthes cinctipes and Petrolisthes manimaculis (Anomura: Porcellanidae).</title>
        <authorList>
            <person name="Angst P."/>
        </authorList>
    </citation>
    <scope>NUCLEOTIDE SEQUENCE</scope>
    <source>
        <strain evidence="2">PB745_01</strain>
        <tissue evidence="2">Gill</tissue>
    </source>
</reference>
<sequence>MHTKPLSSPPSHSTHCSFHLHTPPTVPSTYTLHPLFPPPSHSTHCSLHQHTPPSVPSTCVSKKYWVIDYDGAVFTMTLSITITRLSHLGKCVL</sequence>
<dbReference type="EMBL" id="JAWQEG010007839">
    <property type="protein sequence ID" value="KAK3851570.1"/>
    <property type="molecule type" value="Genomic_DNA"/>
</dbReference>
<protein>
    <submittedName>
        <fullName evidence="2">Uncharacterized protein</fullName>
    </submittedName>
</protein>
<gene>
    <name evidence="2" type="ORF">Pcinc_041793</name>
</gene>
<feature type="region of interest" description="Disordered" evidence="1">
    <location>
        <begin position="1"/>
        <end position="20"/>
    </location>
</feature>
<accession>A0AAE1BJ61</accession>
<dbReference type="AlphaFoldDB" id="A0AAE1BJ61"/>
<name>A0AAE1BJ61_PETCI</name>
<dbReference type="Proteomes" id="UP001286313">
    <property type="component" value="Unassembled WGS sequence"/>
</dbReference>
<proteinExistence type="predicted"/>
<keyword evidence="3" id="KW-1185">Reference proteome</keyword>
<organism evidence="2 3">
    <name type="scientific">Petrolisthes cinctipes</name>
    <name type="common">Flat porcelain crab</name>
    <dbReference type="NCBI Taxonomy" id="88211"/>
    <lineage>
        <taxon>Eukaryota</taxon>
        <taxon>Metazoa</taxon>
        <taxon>Ecdysozoa</taxon>
        <taxon>Arthropoda</taxon>
        <taxon>Crustacea</taxon>
        <taxon>Multicrustacea</taxon>
        <taxon>Malacostraca</taxon>
        <taxon>Eumalacostraca</taxon>
        <taxon>Eucarida</taxon>
        <taxon>Decapoda</taxon>
        <taxon>Pleocyemata</taxon>
        <taxon>Anomura</taxon>
        <taxon>Galatheoidea</taxon>
        <taxon>Porcellanidae</taxon>
        <taxon>Petrolisthes</taxon>
    </lineage>
</organism>
<evidence type="ECO:0000313" key="2">
    <source>
        <dbReference type="EMBL" id="KAK3851570.1"/>
    </source>
</evidence>